<evidence type="ECO:0000256" key="1">
    <source>
        <dbReference type="SAM" id="MobiDB-lite"/>
    </source>
</evidence>
<evidence type="ECO:0000313" key="2">
    <source>
        <dbReference type="EMBL" id="GIH92051.1"/>
    </source>
</evidence>
<sequence>MGRVGSLRCYGSAVLRLCGVTGSPAPPTLWRLYAATGATAVLRAEPAASPYSIMLGSSGLSIIGYVLPTGSPGRRLFLWQLVSLNNADWPSRRARRRGNGGCGVIPLREGTMSPSRRGSTEHSGTRAVVRAELERGERRRENGAEGGP</sequence>
<dbReference type="AlphaFoldDB" id="A0A8J3SCB7"/>
<feature type="compositionally biased region" description="Basic and acidic residues" evidence="1">
    <location>
        <begin position="118"/>
        <end position="148"/>
    </location>
</feature>
<keyword evidence="3" id="KW-1185">Reference proteome</keyword>
<name>A0A8J3SCB7_9ACTN</name>
<protein>
    <submittedName>
        <fullName evidence="2">Uncharacterized protein</fullName>
    </submittedName>
</protein>
<feature type="region of interest" description="Disordered" evidence="1">
    <location>
        <begin position="92"/>
        <end position="148"/>
    </location>
</feature>
<accession>A0A8J3SCB7</accession>
<reference evidence="2 3" key="1">
    <citation type="submission" date="2021-01" db="EMBL/GenBank/DDBJ databases">
        <title>Whole genome shotgun sequence of Planobispora siamensis NBRC 107568.</title>
        <authorList>
            <person name="Komaki H."/>
            <person name="Tamura T."/>
        </authorList>
    </citation>
    <scope>NUCLEOTIDE SEQUENCE [LARGE SCALE GENOMIC DNA]</scope>
    <source>
        <strain evidence="2 3">NBRC 107568</strain>
    </source>
</reference>
<proteinExistence type="predicted"/>
<dbReference type="EMBL" id="BOOJ01000024">
    <property type="protein sequence ID" value="GIH92051.1"/>
    <property type="molecule type" value="Genomic_DNA"/>
</dbReference>
<gene>
    <name evidence="2" type="ORF">Psi01_26810</name>
</gene>
<organism evidence="2 3">
    <name type="scientific">Planobispora siamensis</name>
    <dbReference type="NCBI Taxonomy" id="936338"/>
    <lineage>
        <taxon>Bacteria</taxon>
        <taxon>Bacillati</taxon>
        <taxon>Actinomycetota</taxon>
        <taxon>Actinomycetes</taxon>
        <taxon>Streptosporangiales</taxon>
        <taxon>Streptosporangiaceae</taxon>
        <taxon>Planobispora</taxon>
    </lineage>
</organism>
<comment type="caution">
    <text evidence="2">The sequence shown here is derived from an EMBL/GenBank/DDBJ whole genome shotgun (WGS) entry which is preliminary data.</text>
</comment>
<evidence type="ECO:0000313" key="3">
    <source>
        <dbReference type="Proteomes" id="UP000619788"/>
    </source>
</evidence>
<dbReference type="Proteomes" id="UP000619788">
    <property type="component" value="Unassembled WGS sequence"/>
</dbReference>